<evidence type="ECO:0000313" key="2">
    <source>
        <dbReference type="Proteomes" id="UP001438707"/>
    </source>
</evidence>
<sequence length="60" mass="6922">MLMWQTYIQIQNSRFDNNHCWNEIICHSVGGGIALRGTYPGTVVDNSFFINNWVSLSTDR</sequence>
<accession>A0AAW1SEU9</accession>
<dbReference type="InterPro" id="IPR011050">
    <property type="entry name" value="Pectin_lyase_fold/virulence"/>
</dbReference>
<reference evidence="1 2" key="1">
    <citation type="journal article" date="2024" name="Nat. Commun.">
        <title>Phylogenomics reveals the evolutionary origins of lichenization in chlorophyte algae.</title>
        <authorList>
            <person name="Puginier C."/>
            <person name="Libourel C."/>
            <person name="Otte J."/>
            <person name="Skaloud P."/>
            <person name="Haon M."/>
            <person name="Grisel S."/>
            <person name="Petersen M."/>
            <person name="Berrin J.G."/>
            <person name="Delaux P.M."/>
            <person name="Dal Grande F."/>
            <person name="Keller J."/>
        </authorList>
    </citation>
    <scope>NUCLEOTIDE SEQUENCE [LARGE SCALE GENOMIC DNA]</scope>
    <source>
        <strain evidence="1 2">SAG 2145</strain>
    </source>
</reference>
<protein>
    <recommendedName>
        <fullName evidence="3">Right handed beta helix domain-containing protein</fullName>
    </recommendedName>
</protein>
<evidence type="ECO:0000313" key="1">
    <source>
        <dbReference type="EMBL" id="KAK9844784.1"/>
    </source>
</evidence>
<name>A0AAW1SEU9_9CHLO</name>
<dbReference type="Proteomes" id="UP001438707">
    <property type="component" value="Unassembled WGS sequence"/>
</dbReference>
<keyword evidence="2" id="KW-1185">Reference proteome</keyword>
<dbReference type="AlphaFoldDB" id="A0AAW1SEU9"/>
<dbReference type="EMBL" id="JALJOS010000001">
    <property type="protein sequence ID" value="KAK9844784.1"/>
    <property type="molecule type" value="Genomic_DNA"/>
</dbReference>
<comment type="caution">
    <text evidence="1">The sequence shown here is derived from an EMBL/GenBank/DDBJ whole genome shotgun (WGS) entry which is preliminary data.</text>
</comment>
<organism evidence="1 2">
    <name type="scientific">Apatococcus lobatus</name>
    <dbReference type="NCBI Taxonomy" id="904363"/>
    <lineage>
        <taxon>Eukaryota</taxon>
        <taxon>Viridiplantae</taxon>
        <taxon>Chlorophyta</taxon>
        <taxon>core chlorophytes</taxon>
        <taxon>Trebouxiophyceae</taxon>
        <taxon>Chlorellales</taxon>
        <taxon>Chlorellaceae</taxon>
        <taxon>Apatococcus</taxon>
    </lineage>
</organism>
<dbReference type="SUPFAM" id="SSF51126">
    <property type="entry name" value="Pectin lyase-like"/>
    <property type="match status" value="1"/>
</dbReference>
<evidence type="ECO:0008006" key="3">
    <source>
        <dbReference type="Google" id="ProtNLM"/>
    </source>
</evidence>
<proteinExistence type="predicted"/>
<gene>
    <name evidence="1" type="ORF">WJX74_006815</name>
</gene>